<dbReference type="EMBL" id="MN739766">
    <property type="protein sequence ID" value="QHT25384.1"/>
    <property type="molecule type" value="Genomic_DNA"/>
</dbReference>
<accession>A0A6C0E8G3</accession>
<protein>
    <submittedName>
        <fullName evidence="1">Uncharacterized protein</fullName>
    </submittedName>
</protein>
<reference evidence="1" key="1">
    <citation type="journal article" date="2020" name="Nature">
        <title>Giant virus diversity and host interactions through global metagenomics.</title>
        <authorList>
            <person name="Schulz F."/>
            <person name="Roux S."/>
            <person name="Paez-Espino D."/>
            <person name="Jungbluth S."/>
            <person name="Walsh D.A."/>
            <person name="Denef V.J."/>
            <person name="McMahon K.D."/>
            <person name="Konstantinidis K.T."/>
            <person name="Eloe-Fadrosh E.A."/>
            <person name="Kyrpides N.C."/>
            <person name="Woyke T."/>
        </authorList>
    </citation>
    <scope>NUCLEOTIDE SEQUENCE</scope>
    <source>
        <strain evidence="1">GVMAG-M-3300023179-152</strain>
    </source>
</reference>
<organism evidence="1">
    <name type="scientific">viral metagenome</name>
    <dbReference type="NCBI Taxonomy" id="1070528"/>
    <lineage>
        <taxon>unclassified sequences</taxon>
        <taxon>metagenomes</taxon>
        <taxon>organismal metagenomes</taxon>
    </lineage>
</organism>
<dbReference type="AlphaFoldDB" id="A0A6C0E8G3"/>
<evidence type="ECO:0000313" key="1">
    <source>
        <dbReference type="EMBL" id="QHT25384.1"/>
    </source>
</evidence>
<proteinExistence type="predicted"/>
<sequence length="62" mass="6859">MPYIQFSNQVFSGYSNATQNTTKKITMKPLFTAQSSVYYKPNSLASGGVGTVRNSRSKARFT</sequence>
<name>A0A6C0E8G3_9ZZZZ</name>